<name>A0A0F5FDI3_9HYPH</name>
<dbReference type="GO" id="GO:0042597">
    <property type="term" value="C:periplasmic space"/>
    <property type="evidence" value="ECO:0007669"/>
    <property type="project" value="UniProtKB-SubCell"/>
</dbReference>
<evidence type="ECO:0000256" key="1">
    <source>
        <dbReference type="ARBA" id="ARBA00004418"/>
    </source>
</evidence>
<dbReference type="PROSITE" id="PS51318">
    <property type="entry name" value="TAT"/>
    <property type="match status" value="1"/>
</dbReference>
<protein>
    <submittedName>
        <fullName evidence="4">ABC transporter ATP-binding protein</fullName>
    </submittedName>
</protein>
<dbReference type="EMBL" id="JZEX01000192">
    <property type="protein sequence ID" value="KKB06911.1"/>
    <property type="molecule type" value="Genomic_DNA"/>
</dbReference>
<comment type="similarity">
    <text evidence="2">Belongs to the bacterial solute-binding protein 1 family.</text>
</comment>
<dbReference type="PANTHER" id="PTHR43649">
    <property type="entry name" value="ARABINOSE-BINDING PROTEIN-RELATED"/>
    <property type="match status" value="1"/>
</dbReference>
<dbReference type="OrthoDB" id="7317090at2"/>
<dbReference type="PANTHER" id="PTHR43649:SF11">
    <property type="entry name" value="ABC TRANSPORTER SUBSTRATE-BINDING PROTEIN YESO-RELATED"/>
    <property type="match status" value="1"/>
</dbReference>
<dbReference type="Pfam" id="PF01547">
    <property type="entry name" value="SBP_bac_1"/>
    <property type="match status" value="1"/>
</dbReference>
<organism evidence="4 5">
    <name type="scientific">Devosia geojensis</name>
    <dbReference type="NCBI Taxonomy" id="443610"/>
    <lineage>
        <taxon>Bacteria</taxon>
        <taxon>Pseudomonadati</taxon>
        <taxon>Pseudomonadota</taxon>
        <taxon>Alphaproteobacteria</taxon>
        <taxon>Hyphomicrobiales</taxon>
        <taxon>Devosiaceae</taxon>
        <taxon>Devosia</taxon>
    </lineage>
</organism>
<dbReference type="Gene3D" id="3.40.190.10">
    <property type="entry name" value="Periplasmic binding protein-like II"/>
    <property type="match status" value="2"/>
</dbReference>
<dbReference type="STRING" id="443610.VE25_20835"/>
<proteinExistence type="inferred from homology"/>
<dbReference type="InterPro" id="IPR006059">
    <property type="entry name" value="SBP"/>
</dbReference>
<reference evidence="4 5" key="1">
    <citation type="submission" date="2015-03" db="EMBL/GenBank/DDBJ databases">
        <authorList>
            <person name="Hassan Y.I."/>
            <person name="Lepp D."/>
            <person name="Li X.-Z."/>
            <person name="Zhou T."/>
        </authorList>
    </citation>
    <scope>NUCLEOTIDE SEQUENCE [LARGE SCALE GENOMIC DNA]</scope>
    <source>
        <strain evidence="4 5">BD-c194</strain>
    </source>
</reference>
<dbReference type="InterPro" id="IPR006311">
    <property type="entry name" value="TAT_signal"/>
</dbReference>
<dbReference type="Proteomes" id="UP000033632">
    <property type="component" value="Unassembled WGS sequence"/>
</dbReference>
<comment type="subcellular location">
    <subcellularLocation>
        <location evidence="1">Periplasm</location>
    </subcellularLocation>
</comment>
<dbReference type="GO" id="GO:0005524">
    <property type="term" value="F:ATP binding"/>
    <property type="evidence" value="ECO:0007669"/>
    <property type="project" value="UniProtKB-KW"/>
</dbReference>
<evidence type="ECO:0000256" key="3">
    <source>
        <dbReference type="ARBA" id="ARBA00022764"/>
    </source>
</evidence>
<dbReference type="AlphaFoldDB" id="A0A0F5FDI3"/>
<evidence type="ECO:0000256" key="2">
    <source>
        <dbReference type="ARBA" id="ARBA00008520"/>
    </source>
</evidence>
<keyword evidence="4" id="KW-0547">Nucleotide-binding</keyword>
<dbReference type="SUPFAM" id="SSF53850">
    <property type="entry name" value="Periplasmic binding protein-like II"/>
    <property type="match status" value="1"/>
</dbReference>
<dbReference type="PATRIC" id="fig|443610.3.peg.2490"/>
<sequence length="428" mass="45240">MSLRISRRQLMQGAAALAAFGATGLHSAFAQDARLRLIFWGGQARADRTFAVADLYSETHAGTAIEGEFLSWADYWPKLATQTAGGNAPDIVQMDYRYIGEYARRGTLAPLDGYVGERLNLDAFDADQLSNGTIDGQLYGISLGVAAGATVYNATALAEAGIEIAPMAWTYDDLLAKGREFAAATGGAMALSPDGSGIELLFENWLRQRGKALYADGEPAFEAADITQWFELWAELRAAGAIVSPDEQAVDTGALETSPLVRGKAAMNFTTSNQLVAYQTLVQDALGIAIYPAIAPGSTGGHYRNSSQYFSISARSAAADTAAEFIDFFVNTPEAAALLGVERGVPASSTMREAVTAELDERSQMAVKYISDLGAIAGPVPPTPPPAAGEIEVALKTKSQEVAFGAQSPADAGPQFFQQVVDTLGRAR</sequence>
<dbReference type="RefSeq" id="WP_046110591.1">
    <property type="nucleotide sequence ID" value="NZ_JZEX01000192.1"/>
</dbReference>
<evidence type="ECO:0000313" key="4">
    <source>
        <dbReference type="EMBL" id="KKB06911.1"/>
    </source>
</evidence>
<comment type="caution">
    <text evidence="4">The sequence shown here is derived from an EMBL/GenBank/DDBJ whole genome shotgun (WGS) entry which is preliminary data.</text>
</comment>
<dbReference type="InterPro" id="IPR050490">
    <property type="entry name" value="Bact_solute-bd_prot1"/>
</dbReference>
<keyword evidence="4" id="KW-0067">ATP-binding</keyword>
<gene>
    <name evidence="4" type="ORF">VE25_20835</name>
</gene>
<evidence type="ECO:0000313" key="5">
    <source>
        <dbReference type="Proteomes" id="UP000033632"/>
    </source>
</evidence>
<keyword evidence="3" id="KW-0574">Periplasm</keyword>
<keyword evidence="5" id="KW-1185">Reference proteome</keyword>
<accession>A0A0F5FDI3</accession>